<proteinExistence type="predicted"/>
<dbReference type="Proteomes" id="UP001141552">
    <property type="component" value="Unassembled WGS sequence"/>
</dbReference>
<name>A0A9Q0GJS2_9ROSI</name>
<dbReference type="AlphaFoldDB" id="A0A9Q0GJS2"/>
<accession>A0A9Q0GJS2</accession>
<feature type="compositionally biased region" description="Low complexity" evidence="1">
    <location>
        <begin position="68"/>
        <end position="84"/>
    </location>
</feature>
<keyword evidence="3" id="KW-1185">Reference proteome</keyword>
<feature type="region of interest" description="Disordered" evidence="1">
    <location>
        <begin position="124"/>
        <end position="144"/>
    </location>
</feature>
<evidence type="ECO:0000256" key="1">
    <source>
        <dbReference type="SAM" id="MobiDB-lite"/>
    </source>
</evidence>
<feature type="region of interest" description="Disordered" evidence="1">
    <location>
        <begin position="57"/>
        <end position="95"/>
    </location>
</feature>
<organism evidence="2 3">
    <name type="scientific">Turnera subulata</name>
    <dbReference type="NCBI Taxonomy" id="218843"/>
    <lineage>
        <taxon>Eukaryota</taxon>
        <taxon>Viridiplantae</taxon>
        <taxon>Streptophyta</taxon>
        <taxon>Embryophyta</taxon>
        <taxon>Tracheophyta</taxon>
        <taxon>Spermatophyta</taxon>
        <taxon>Magnoliopsida</taxon>
        <taxon>eudicotyledons</taxon>
        <taxon>Gunneridae</taxon>
        <taxon>Pentapetalae</taxon>
        <taxon>rosids</taxon>
        <taxon>fabids</taxon>
        <taxon>Malpighiales</taxon>
        <taxon>Passifloraceae</taxon>
        <taxon>Turnera</taxon>
    </lineage>
</organism>
<gene>
    <name evidence="2" type="ORF">Tsubulata_006699</name>
</gene>
<evidence type="ECO:0000313" key="2">
    <source>
        <dbReference type="EMBL" id="KAJ4851380.1"/>
    </source>
</evidence>
<protein>
    <submittedName>
        <fullName evidence="2">Uncharacterized protein</fullName>
    </submittedName>
</protein>
<sequence>MSSKGRNANHSLCEKSMKMVVNILKLSSFSIAKMSLGTTGHPIGTRNLAPVTGLMVPAASDPFPSPIPGSQRSQEPQSRSRPLSFVMQPDGEKGSSYVIHEQNSHIDGKASDYIRKVHAKNRVNVQETSHLSPYILPPPPRAVK</sequence>
<feature type="compositionally biased region" description="Pro residues" evidence="1">
    <location>
        <begin position="135"/>
        <end position="144"/>
    </location>
</feature>
<reference evidence="2" key="2">
    <citation type="journal article" date="2023" name="Plants (Basel)">
        <title>Annotation of the Turnera subulata (Passifloraceae) Draft Genome Reveals the S-Locus Evolved after the Divergence of Turneroideae from Passifloroideae in a Stepwise Manner.</title>
        <authorList>
            <person name="Henning P.M."/>
            <person name="Roalson E.H."/>
            <person name="Mir W."/>
            <person name="McCubbin A.G."/>
            <person name="Shore J.S."/>
        </authorList>
    </citation>
    <scope>NUCLEOTIDE SEQUENCE</scope>
    <source>
        <strain evidence="2">F60SS</strain>
    </source>
</reference>
<evidence type="ECO:0000313" key="3">
    <source>
        <dbReference type="Proteomes" id="UP001141552"/>
    </source>
</evidence>
<dbReference type="OrthoDB" id="1916329at2759"/>
<reference evidence="2" key="1">
    <citation type="submission" date="2022-02" db="EMBL/GenBank/DDBJ databases">
        <authorList>
            <person name="Henning P.M."/>
            <person name="McCubbin A.G."/>
            <person name="Shore J.S."/>
        </authorList>
    </citation>
    <scope>NUCLEOTIDE SEQUENCE</scope>
    <source>
        <strain evidence="2">F60SS</strain>
        <tissue evidence="2">Leaves</tissue>
    </source>
</reference>
<comment type="caution">
    <text evidence="2">The sequence shown here is derived from an EMBL/GenBank/DDBJ whole genome shotgun (WGS) entry which is preliminary data.</text>
</comment>
<dbReference type="EMBL" id="JAKUCV010000064">
    <property type="protein sequence ID" value="KAJ4851380.1"/>
    <property type="molecule type" value="Genomic_DNA"/>
</dbReference>